<evidence type="ECO:0000313" key="2">
    <source>
        <dbReference type="EMBL" id="CAA7260197.1"/>
    </source>
</evidence>
<gene>
    <name evidence="2" type="ORF">AAE3_LOCUS2504</name>
</gene>
<name>A0A8S0XM81_CYCAE</name>
<comment type="caution">
    <text evidence="2">The sequence shown here is derived from an EMBL/GenBank/DDBJ whole genome shotgun (WGS) entry which is preliminary data.</text>
</comment>
<keyword evidence="3" id="KW-1185">Reference proteome</keyword>
<evidence type="ECO:0008006" key="4">
    <source>
        <dbReference type="Google" id="ProtNLM"/>
    </source>
</evidence>
<feature type="compositionally biased region" description="Acidic residues" evidence="1">
    <location>
        <begin position="39"/>
        <end position="54"/>
    </location>
</feature>
<feature type="region of interest" description="Disordered" evidence="1">
    <location>
        <begin position="94"/>
        <end position="201"/>
    </location>
</feature>
<dbReference type="AlphaFoldDB" id="A0A8S0XM81"/>
<dbReference type="Proteomes" id="UP000467700">
    <property type="component" value="Unassembled WGS sequence"/>
</dbReference>
<protein>
    <recommendedName>
        <fullName evidence="4">Zn(2)-C6 fungal-type domain-containing protein</fullName>
    </recommendedName>
</protein>
<dbReference type="EMBL" id="CACVBS010000028">
    <property type="protein sequence ID" value="CAA7260197.1"/>
    <property type="molecule type" value="Genomic_DNA"/>
</dbReference>
<evidence type="ECO:0000313" key="3">
    <source>
        <dbReference type="Proteomes" id="UP000467700"/>
    </source>
</evidence>
<reference evidence="2 3" key="1">
    <citation type="submission" date="2020-01" db="EMBL/GenBank/DDBJ databases">
        <authorList>
            <person name="Gupta K D."/>
        </authorList>
    </citation>
    <scope>NUCLEOTIDE SEQUENCE [LARGE SCALE GENOMIC DNA]</scope>
</reference>
<dbReference type="OrthoDB" id="3051265at2759"/>
<organism evidence="2 3">
    <name type="scientific">Cyclocybe aegerita</name>
    <name type="common">Black poplar mushroom</name>
    <name type="synonym">Agrocybe aegerita</name>
    <dbReference type="NCBI Taxonomy" id="1973307"/>
    <lineage>
        <taxon>Eukaryota</taxon>
        <taxon>Fungi</taxon>
        <taxon>Dikarya</taxon>
        <taxon>Basidiomycota</taxon>
        <taxon>Agaricomycotina</taxon>
        <taxon>Agaricomycetes</taxon>
        <taxon>Agaricomycetidae</taxon>
        <taxon>Agaricales</taxon>
        <taxon>Agaricineae</taxon>
        <taxon>Bolbitiaceae</taxon>
        <taxon>Cyclocybe</taxon>
    </lineage>
</organism>
<feature type="region of interest" description="Disordered" evidence="1">
    <location>
        <begin position="1"/>
        <end position="79"/>
    </location>
</feature>
<feature type="compositionally biased region" description="Low complexity" evidence="1">
    <location>
        <begin position="121"/>
        <end position="138"/>
    </location>
</feature>
<sequence length="244" mass="25817">MSRSRSASMEIVPPTNSRHRGLADVMDAMFKSNHKESEDLRDEDADAEADDEELPPPQAAPAESGVPNAPTPCERCQRTGKTCKGVAGARCEHCKRLKQRCSNSTGPARGKHAAAAKKAGESANATKATPAKASTSHAISAANHLKRKSPGKASSPANGDIDGHSIDGEGSIDDEDGHEPPPRLNKKRRISKGNGGPSRAQLVKAVGEIEASIKRVQSTVAKEVEKMSGVIKSLNTKIKEMDDD</sequence>
<accession>A0A8S0XM81</accession>
<evidence type="ECO:0000256" key="1">
    <source>
        <dbReference type="SAM" id="MobiDB-lite"/>
    </source>
</evidence>
<proteinExistence type="predicted"/>